<comment type="catalytic activity">
    <reaction evidence="12 13">
        <text>DNA(n) + a 2'-deoxyribonucleoside 5'-triphosphate = DNA(n+1) + diphosphate</text>
        <dbReference type="Rhea" id="RHEA:22508"/>
        <dbReference type="Rhea" id="RHEA-COMP:17339"/>
        <dbReference type="Rhea" id="RHEA-COMP:17340"/>
        <dbReference type="ChEBI" id="CHEBI:33019"/>
        <dbReference type="ChEBI" id="CHEBI:61560"/>
        <dbReference type="ChEBI" id="CHEBI:173112"/>
        <dbReference type="EC" id="2.7.7.7"/>
    </reaction>
</comment>
<comment type="function">
    <text evidence="13">DNA polymerase involved in damage-induced mutagenesis and translesion synthesis (TLS). It is not the major replicative DNA polymerase.</text>
</comment>
<organism evidence="16 17">
    <name type="scientific">Rhizobium hainanense</name>
    <dbReference type="NCBI Taxonomy" id="52131"/>
    <lineage>
        <taxon>Bacteria</taxon>
        <taxon>Pseudomonadati</taxon>
        <taxon>Pseudomonadota</taxon>
        <taxon>Alphaproteobacteria</taxon>
        <taxon>Hyphomicrobiales</taxon>
        <taxon>Rhizobiaceae</taxon>
        <taxon>Rhizobium/Agrobacterium group</taxon>
        <taxon>Rhizobium</taxon>
    </lineage>
</organism>
<dbReference type="STRING" id="52131.GA0061100_104103"/>
<keyword evidence="11 13" id="KW-0234">DNA repair</keyword>
<evidence type="ECO:0000256" key="4">
    <source>
        <dbReference type="ARBA" id="ARBA00017273"/>
    </source>
</evidence>
<evidence type="ECO:0000256" key="2">
    <source>
        <dbReference type="ARBA" id="ARBA00007391"/>
    </source>
</evidence>
<dbReference type="PANTHER" id="PTHR32294">
    <property type="entry name" value="DNA POLYMERASE III SUBUNIT ALPHA"/>
    <property type="match status" value="1"/>
</dbReference>
<dbReference type="GO" id="GO:0003676">
    <property type="term" value="F:nucleic acid binding"/>
    <property type="evidence" value="ECO:0007669"/>
    <property type="project" value="InterPro"/>
</dbReference>
<dbReference type="InterPro" id="IPR004365">
    <property type="entry name" value="NA-bd_OB_tRNA"/>
</dbReference>
<dbReference type="Gene3D" id="3.20.20.140">
    <property type="entry name" value="Metal-dependent hydrolases"/>
    <property type="match status" value="1"/>
</dbReference>
<keyword evidence="5 13" id="KW-0963">Cytoplasm</keyword>
<dbReference type="GO" id="GO:0006260">
    <property type="term" value="P:DNA replication"/>
    <property type="evidence" value="ECO:0007669"/>
    <property type="project" value="UniProtKB-KW"/>
</dbReference>
<dbReference type="GO" id="GO:0003887">
    <property type="term" value="F:DNA-directed DNA polymerase activity"/>
    <property type="evidence" value="ECO:0007669"/>
    <property type="project" value="UniProtKB-UniRule"/>
</dbReference>
<dbReference type="AlphaFoldDB" id="A0A1C3V1G5"/>
<keyword evidence="9 13" id="KW-0227">DNA damage</keyword>
<protein>
    <recommendedName>
        <fullName evidence="4 13">Error-prone DNA polymerase</fullName>
        <ecNumber evidence="3 13">2.7.7.7</ecNumber>
    </recommendedName>
</protein>
<dbReference type="Pfam" id="PF07733">
    <property type="entry name" value="DNA_pol3_alpha"/>
    <property type="match status" value="1"/>
</dbReference>
<evidence type="ECO:0000256" key="14">
    <source>
        <dbReference type="SAM" id="MobiDB-lite"/>
    </source>
</evidence>
<dbReference type="InterPro" id="IPR003141">
    <property type="entry name" value="Pol/His_phosphatase_N"/>
</dbReference>
<dbReference type="EC" id="2.7.7.7" evidence="3 13"/>
<evidence type="ECO:0000256" key="12">
    <source>
        <dbReference type="ARBA" id="ARBA00049244"/>
    </source>
</evidence>
<evidence type="ECO:0000256" key="3">
    <source>
        <dbReference type="ARBA" id="ARBA00012417"/>
    </source>
</evidence>
<feature type="region of interest" description="Disordered" evidence="14">
    <location>
        <begin position="1127"/>
        <end position="1155"/>
    </location>
</feature>
<dbReference type="GO" id="GO:0009432">
    <property type="term" value="P:SOS response"/>
    <property type="evidence" value="ECO:0007669"/>
    <property type="project" value="UniProtKB-ARBA"/>
</dbReference>
<dbReference type="GO" id="GO:0006281">
    <property type="term" value="P:DNA repair"/>
    <property type="evidence" value="ECO:0007669"/>
    <property type="project" value="UniProtKB-UniRule"/>
</dbReference>
<dbReference type="InterPro" id="IPR011708">
    <property type="entry name" value="DNA_pol3_alpha_NTPase_dom"/>
</dbReference>
<evidence type="ECO:0000256" key="6">
    <source>
        <dbReference type="ARBA" id="ARBA00022679"/>
    </source>
</evidence>
<dbReference type="Pfam" id="PF17657">
    <property type="entry name" value="DNA_pol3_finger"/>
    <property type="match status" value="1"/>
</dbReference>
<dbReference type="InterPro" id="IPR004805">
    <property type="entry name" value="DnaE2/DnaE/PolC"/>
</dbReference>
<dbReference type="InterPro" id="IPR023073">
    <property type="entry name" value="DnaE2"/>
</dbReference>
<dbReference type="Gene3D" id="1.10.150.870">
    <property type="match status" value="1"/>
</dbReference>
<evidence type="ECO:0000313" key="17">
    <source>
        <dbReference type="Proteomes" id="UP000186228"/>
    </source>
</evidence>
<keyword evidence="8 13" id="KW-0235">DNA replication</keyword>
<keyword evidence="17" id="KW-1185">Reference proteome</keyword>
<evidence type="ECO:0000259" key="15">
    <source>
        <dbReference type="SMART" id="SM00481"/>
    </source>
</evidence>
<evidence type="ECO:0000313" key="16">
    <source>
        <dbReference type="EMBL" id="SCB21583.1"/>
    </source>
</evidence>
<dbReference type="FunFam" id="1.10.150.870:FF:000002">
    <property type="entry name" value="Error-prone DNA polymerase"/>
    <property type="match status" value="1"/>
</dbReference>
<evidence type="ECO:0000256" key="11">
    <source>
        <dbReference type="ARBA" id="ARBA00023204"/>
    </source>
</evidence>
<evidence type="ECO:0000256" key="7">
    <source>
        <dbReference type="ARBA" id="ARBA00022695"/>
    </source>
</evidence>
<evidence type="ECO:0000256" key="1">
    <source>
        <dbReference type="ARBA" id="ARBA00004496"/>
    </source>
</evidence>
<evidence type="ECO:0000256" key="5">
    <source>
        <dbReference type="ARBA" id="ARBA00022490"/>
    </source>
</evidence>
<name>A0A1C3V1G5_9HYPH</name>
<keyword evidence="7 13" id="KW-0548">Nucleotidyltransferase</keyword>
<dbReference type="CDD" id="cd04485">
    <property type="entry name" value="DnaE_OBF"/>
    <property type="match status" value="1"/>
</dbReference>
<proteinExistence type="inferred from homology"/>
<dbReference type="GO" id="GO:0008408">
    <property type="term" value="F:3'-5' exonuclease activity"/>
    <property type="evidence" value="ECO:0007669"/>
    <property type="project" value="InterPro"/>
</dbReference>
<dbReference type="Pfam" id="PF01336">
    <property type="entry name" value="tRNA_anti-codon"/>
    <property type="match status" value="1"/>
</dbReference>
<feature type="domain" description="Polymerase/histidinol phosphatase N-terminal" evidence="15">
    <location>
        <begin position="14"/>
        <end position="77"/>
    </location>
</feature>
<reference evidence="17" key="1">
    <citation type="submission" date="2016-08" db="EMBL/GenBank/DDBJ databases">
        <authorList>
            <person name="Varghese N."/>
            <person name="Submissions Spin"/>
        </authorList>
    </citation>
    <scope>NUCLEOTIDE SEQUENCE [LARGE SCALE GENOMIC DNA]</scope>
    <source>
        <strain evidence="17">CCBAU 57015</strain>
    </source>
</reference>
<evidence type="ECO:0000256" key="9">
    <source>
        <dbReference type="ARBA" id="ARBA00022763"/>
    </source>
</evidence>
<keyword evidence="6 13" id="KW-0808">Transferase</keyword>
<comment type="similarity">
    <text evidence="2 13">Belongs to the DNA polymerase type-C family. DnaE2 subfamily.</text>
</comment>
<evidence type="ECO:0000256" key="10">
    <source>
        <dbReference type="ARBA" id="ARBA00022932"/>
    </source>
</evidence>
<dbReference type="Proteomes" id="UP000186228">
    <property type="component" value="Unassembled WGS sequence"/>
</dbReference>
<dbReference type="RefSeq" id="WP_075853384.1">
    <property type="nucleotide sequence ID" value="NZ_FMAC01000004.1"/>
</dbReference>
<dbReference type="NCBIfam" id="TIGR00594">
    <property type="entry name" value="polc"/>
    <property type="match status" value="1"/>
</dbReference>
<evidence type="ECO:0000256" key="13">
    <source>
        <dbReference type="HAMAP-Rule" id="MF_01902"/>
    </source>
</evidence>
<evidence type="ECO:0000256" key="8">
    <source>
        <dbReference type="ARBA" id="ARBA00022705"/>
    </source>
</evidence>
<sequence length="1155" mass="130289">MNARPSFHEPVPFCEIGVRTNFSFLEGASHPEEIVAQAAILRLSGFGIADRNSVAGVVKAHAHTKLLQAKHEDTIKENLLLRAQGKPEKPFLKPVRFQPGARLVFSDGTPDILAYPQNRKGWAHLCRLLSAGNLRGEKGTCILTESDLVEWGDEMMLALIPDAESVETPEEQSKLDECLKRLWMRFGRKFHMILSPAYDGRDRMTFATLSILAQRNGVRLIASNQPLYHATERKPLADIVISIREHVPIAEAGFRLAANAERYMKDAGEMARLFRDYPKAIANTQKFFSRLSFSLDELKHNYPDESVPGETVSETLERLTWEGARWRYPDEIPAEVVKQINDELILIRERQYEPYFLTVRRIMEFARSRNILCQGRGSAANSLVCYCLRITEVNPKITTLLFERFISTEREEPPDIDVDFEHEKREEVIQFIYRHYKMEYAGLTAAVTSYRARSAGREVAKAFGLSEDVQSALASGVWGWSTEDLSEREAKIAGLDLKDKTTKNVLSYASTLMGFPRHLTQHVGGFVITRDRLDEVVPIMHTAMDDRYMIEWNKDDLDNLNILKIDVLALGMLTCLAKAFDLLLLNYDVKKELADLGYANYPDGEPVYDMICRADTIGVFQIESRAQMSMLPRLRPREFYDLVIEVAIVRPGPIQGNMVHPYLKRREAKRAGKKLDYPSPELEAVLKRTLGVPLFQEQAMQIAITAAGFKPAEADKLRRAMATFKRTGTIHTFEEKMVEGMAAKGYDREFAKNCFEQIKGFGEYGFPESHAASFALLVYASSWLKAYYPDVFCTAILNAQPMGFYAPAQLVRDAREHGVEVRPVDVNHSSWDCLLEKASFDRSSVEQRHASMREIIKTQCAVRLGFRQVKGLSEDEMKQLVERRGDGYRSVRDLWLRSGLAKAQIERLADADAFGSISLSRREALWAVRALDASSAAEKLPLFDLGDHADLQLEPAVSLPEMLPGEQVTEDYRYLSMSLKAHPVSFLRADFARQGIVRSRELPGVANGRMVTIAGLVLVRQRPGSAKGVIFMTLEDETGVANAIVWPKKFEKYRAIVMGARLVKIRGRLQSESGVIHVVVDHIEDMTPALGILQREARRFGVSDRADEALRPTMDHRQKKKSALLLRPSGAGTAAEGRSNGVETAKVMPRGRNFH</sequence>
<dbReference type="EMBL" id="FMAC01000004">
    <property type="protein sequence ID" value="SCB21583.1"/>
    <property type="molecule type" value="Genomic_DNA"/>
</dbReference>
<dbReference type="Pfam" id="PF14579">
    <property type="entry name" value="HHH_6"/>
    <property type="match status" value="1"/>
</dbReference>
<keyword evidence="10 13" id="KW-0239">DNA-directed DNA polymerase</keyword>
<dbReference type="PANTHER" id="PTHR32294:SF4">
    <property type="entry name" value="ERROR-PRONE DNA POLYMERASE"/>
    <property type="match status" value="1"/>
</dbReference>
<accession>A0A1C3V1G5</accession>
<dbReference type="SMART" id="SM00481">
    <property type="entry name" value="POLIIIAc"/>
    <property type="match status" value="1"/>
</dbReference>
<dbReference type="InterPro" id="IPR040982">
    <property type="entry name" value="DNA_pol3_finger"/>
</dbReference>
<dbReference type="GO" id="GO:0005737">
    <property type="term" value="C:cytoplasm"/>
    <property type="evidence" value="ECO:0007669"/>
    <property type="project" value="UniProtKB-SubCell"/>
</dbReference>
<gene>
    <name evidence="13" type="primary">dnaE2</name>
    <name evidence="16" type="ORF">GA0061100_104103</name>
</gene>
<dbReference type="NCBIfam" id="NF004225">
    <property type="entry name" value="PRK05672.1"/>
    <property type="match status" value="1"/>
</dbReference>
<dbReference type="CDD" id="cd07434">
    <property type="entry name" value="PHP_PolIIIA_DnaE2"/>
    <property type="match status" value="1"/>
</dbReference>
<dbReference type="InterPro" id="IPR029460">
    <property type="entry name" value="DNAPol_HHH"/>
</dbReference>
<comment type="subcellular location">
    <subcellularLocation>
        <location evidence="1 13">Cytoplasm</location>
    </subcellularLocation>
</comment>
<dbReference type="OrthoDB" id="9803237at2"/>
<dbReference type="HAMAP" id="MF_01902">
    <property type="entry name" value="DNApol_error_prone"/>
    <property type="match status" value="1"/>
</dbReference>